<dbReference type="Pfam" id="PF13490">
    <property type="entry name" value="zf-HC2"/>
    <property type="match status" value="1"/>
</dbReference>
<feature type="compositionally biased region" description="Pro residues" evidence="3">
    <location>
        <begin position="264"/>
        <end position="293"/>
    </location>
</feature>
<feature type="compositionally biased region" description="Gly residues" evidence="3">
    <location>
        <begin position="246"/>
        <end position="258"/>
    </location>
</feature>
<dbReference type="InterPro" id="IPR027383">
    <property type="entry name" value="Znf_put"/>
</dbReference>
<feature type="transmembrane region" description="Helical" evidence="4">
    <location>
        <begin position="153"/>
        <end position="175"/>
    </location>
</feature>
<dbReference type="Gene3D" id="1.10.10.1320">
    <property type="entry name" value="Anti-sigma factor, zinc-finger domain"/>
    <property type="match status" value="1"/>
</dbReference>
<dbReference type="EMBL" id="SGWX01000001">
    <property type="protein sequence ID" value="RZS62046.1"/>
    <property type="molecule type" value="Genomic_DNA"/>
</dbReference>
<comment type="caution">
    <text evidence="6">The sequence shown here is derived from an EMBL/GenBank/DDBJ whole genome shotgun (WGS) entry which is preliminary data.</text>
</comment>
<keyword evidence="4" id="KW-1133">Transmembrane helix</keyword>
<reference evidence="6 7" key="1">
    <citation type="submission" date="2019-02" db="EMBL/GenBank/DDBJ databases">
        <title>Sequencing the genomes of 1000 actinobacteria strains.</title>
        <authorList>
            <person name="Klenk H.-P."/>
        </authorList>
    </citation>
    <scope>NUCLEOTIDE SEQUENCE [LARGE SCALE GENOMIC DNA]</scope>
    <source>
        <strain evidence="6 7">DSM 16932</strain>
    </source>
</reference>
<evidence type="ECO:0000259" key="5">
    <source>
        <dbReference type="Pfam" id="PF13490"/>
    </source>
</evidence>
<name>A0A4Q7M2D9_9MICO</name>
<keyword evidence="2" id="KW-0804">Transcription</keyword>
<evidence type="ECO:0000256" key="1">
    <source>
        <dbReference type="ARBA" id="ARBA00023015"/>
    </source>
</evidence>
<protein>
    <submittedName>
        <fullName evidence="6">Putative zinc finger protein</fullName>
    </submittedName>
</protein>
<gene>
    <name evidence="6" type="ORF">EV386_2363</name>
</gene>
<keyword evidence="4" id="KW-0812">Transmembrane</keyword>
<dbReference type="RefSeq" id="WP_130415196.1">
    <property type="nucleotide sequence ID" value="NZ_SGWX01000001.1"/>
</dbReference>
<evidence type="ECO:0000313" key="6">
    <source>
        <dbReference type="EMBL" id="RZS62046.1"/>
    </source>
</evidence>
<dbReference type="Proteomes" id="UP000293852">
    <property type="component" value="Unassembled WGS sequence"/>
</dbReference>
<feature type="compositionally biased region" description="Polar residues" evidence="3">
    <location>
        <begin position="126"/>
        <end position="135"/>
    </location>
</feature>
<feature type="compositionally biased region" description="Low complexity" evidence="3">
    <location>
        <begin position="213"/>
        <end position="228"/>
    </location>
</feature>
<dbReference type="PRINTS" id="PR01217">
    <property type="entry name" value="PRICHEXTENSN"/>
</dbReference>
<dbReference type="InterPro" id="IPR041916">
    <property type="entry name" value="Anti_sigma_zinc_sf"/>
</dbReference>
<feature type="region of interest" description="Disordered" evidence="3">
    <location>
        <begin position="125"/>
        <end position="144"/>
    </location>
</feature>
<dbReference type="AlphaFoldDB" id="A0A4Q7M2D9"/>
<keyword evidence="7" id="KW-1185">Reference proteome</keyword>
<keyword evidence="1" id="KW-0805">Transcription regulation</keyword>
<organism evidence="6 7">
    <name type="scientific">Xylanimonas ulmi</name>
    <dbReference type="NCBI Taxonomy" id="228973"/>
    <lineage>
        <taxon>Bacteria</taxon>
        <taxon>Bacillati</taxon>
        <taxon>Actinomycetota</taxon>
        <taxon>Actinomycetes</taxon>
        <taxon>Micrococcales</taxon>
        <taxon>Promicromonosporaceae</taxon>
        <taxon>Xylanimonas</taxon>
    </lineage>
</organism>
<proteinExistence type="predicted"/>
<feature type="compositionally biased region" description="Pro residues" evidence="3">
    <location>
        <begin position="305"/>
        <end position="330"/>
    </location>
</feature>
<feature type="region of interest" description="Disordered" evidence="3">
    <location>
        <begin position="173"/>
        <end position="357"/>
    </location>
</feature>
<evidence type="ECO:0000256" key="3">
    <source>
        <dbReference type="SAM" id="MobiDB-lite"/>
    </source>
</evidence>
<evidence type="ECO:0000256" key="2">
    <source>
        <dbReference type="ARBA" id="ARBA00023163"/>
    </source>
</evidence>
<feature type="compositionally biased region" description="Low complexity" evidence="3">
    <location>
        <begin position="331"/>
        <end position="340"/>
    </location>
</feature>
<evidence type="ECO:0000256" key="4">
    <source>
        <dbReference type="SAM" id="Phobius"/>
    </source>
</evidence>
<sequence length="357" mass="35345">MNEHRTIDQAALLAALVGLPGQQRAWLGGASGSEHELDGADGAATELFCRVMARAAATQGCREVRLGALAYVDGSLNRNLRDAVSAHLRTCAECAWTIDRLPEVADAIGAVASVYAAEIVGPPESPATTLKSRVTSVPDRAARPARTRVGHRALAGVAAVLVIAAGGATAVALGGGRAPAEPAPSPTAPVERTQNAVTTRPAPSTTPSPSDDPSPSDSAEPDATSDAPTTPPPGVQPGGLARPGVGTLGGGAQQGGTGVVQPGPTTPDQPGPTGQNPPPNPPGTGQPTTPPPTTGTTPPATTDPATPPPATTDPTTPPTTEPTTPPPGETTPPDAGETPPSGGEDEPTPSEYGSDAP</sequence>
<evidence type="ECO:0000313" key="7">
    <source>
        <dbReference type="Proteomes" id="UP000293852"/>
    </source>
</evidence>
<accession>A0A4Q7M2D9</accession>
<feature type="domain" description="Putative zinc-finger" evidence="5">
    <location>
        <begin position="61"/>
        <end position="95"/>
    </location>
</feature>
<feature type="compositionally biased region" description="Low complexity" evidence="3">
    <location>
        <begin position="294"/>
        <end position="304"/>
    </location>
</feature>
<keyword evidence="4" id="KW-0472">Membrane</keyword>